<dbReference type="OrthoDB" id="4139168at2759"/>
<organism evidence="12 13">
    <name type="scientific">Ophiocordyceps camponoti-floridani</name>
    <dbReference type="NCBI Taxonomy" id="2030778"/>
    <lineage>
        <taxon>Eukaryota</taxon>
        <taxon>Fungi</taxon>
        <taxon>Dikarya</taxon>
        <taxon>Ascomycota</taxon>
        <taxon>Pezizomycotina</taxon>
        <taxon>Sordariomycetes</taxon>
        <taxon>Hypocreomycetidae</taxon>
        <taxon>Hypocreales</taxon>
        <taxon>Ophiocordycipitaceae</taxon>
        <taxon>Ophiocordyceps</taxon>
    </lineage>
</organism>
<comment type="caution">
    <text evidence="12">The sequence shown here is derived from an EMBL/GenBank/DDBJ whole genome shotgun (WGS) entry which is preliminary data.</text>
</comment>
<dbReference type="GO" id="GO:0045893">
    <property type="term" value="P:positive regulation of DNA-templated transcription"/>
    <property type="evidence" value="ECO:0007669"/>
    <property type="project" value="TreeGrafter"/>
</dbReference>
<dbReference type="InterPro" id="IPR021665">
    <property type="entry name" value="Mediator_Med16_N"/>
</dbReference>
<dbReference type="InterPro" id="IPR048339">
    <property type="entry name" value="Mediator_Med16_C"/>
</dbReference>
<feature type="domain" description="Mediator complex subunit 16 C-terminal" evidence="11">
    <location>
        <begin position="856"/>
        <end position="947"/>
    </location>
</feature>
<dbReference type="GO" id="GO:0016592">
    <property type="term" value="C:mediator complex"/>
    <property type="evidence" value="ECO:0007669"/>
    <property type="project" value="InterPro"/>
</dbReference>
<comment type="subunit">
    <text evidence="9">Component of the Mediator complex.</text>
</comment>
<dbReference type="InterPro" id="IPR048338">
    <property type="entry name" value="Mediator_Med16"/>
</dbReference>
<evidence type="ECO:0000256" key="5">
    <source>
        <dbReference type="ARBA" id="ARBA00023159"/>
    </source>
</evidence>
<feature type="domain" description="Mediator complex subunit Med16 N-terminal" evidence="10">
    <location>
        <begin position="151"/>
        <end position="474"/>
    </location>
</feature>
<keyword evidence="13" id="KW-1185">Reference proteome</keyword>
<comment type="subcellular location">
    <subcellularLocation>
        <location evidence="1 9">Nucleus</location>
    </subcellularLocation>
</comment>
<dbReference type="AlphaFoldDB" id="A0A8H4VAU2"/>
<dbReference type="PANTHER" id="PTHR13224">
    <property type="entry name" value="THYROID HORMONE RECEPTOR-ASSOCIATED PROTEIN-RELATED"/>
    <property type="match status" value="1"/>
</dbReference>
<proteinExistence type="inferred from homology"/>
<dbReference type="Pfam" id="PF11635">
    <property type="entry name" value="Med16_N"/>
    <property type="match status" value="1"/>
</dbReference>
<dbReference type="PANTHER" id="PTHR13224:SF6">
    <property type="entry name" value="MEDIATOR OF RNA POLYMERASE II TRANSCRIPTION SUBUNIT 16"/>
    <property type="match status" value="1"/>
</dbReference>
<evidence type="ECO:0000256" key="7">
    <source>
        <dbReference type="ARBA" id="ARBA00023242"/>
    </source>
</evidence>
<evidence type="ECO:0000256" key="6">
    <source>
        <dbReference type="ARBA" id="ARBA00023163"/>
    </source>
</evidence>
<keyword evidence="4 9" id="KW-0805">Transcription regulation</keyword>
<evidence type="ECO:0000259" key="11">
    <source>
        <dbReference type="Pfam" id="PF20719"/>
    </source>
</evidence>
<evidence type="ECO:0000313" key="13">
    <source>
        <dbReference type="Proteomes" id="UP000562929"/>
    </source>
</evidence>
<dbReference type="Pfam" id="PF20719">
    <property type="entry name" value="Med16_C"/>
    <property type="match status" value="1"/>
</dbReference>
<sequence length="956" mass="106139">MAAKMPLMLDNAMPVHLQDVDDLFGDDVALSLPLRPQRKQLLARIDELRSRGCCQSVAWSRSGTIASLTPDGQNIQLRFLRCEPENGSWELSDPTICEAIKGTPTIPLVHLEWSSTTSPDLAVVDAIGRVAIASFPITLNHPFITRRWDADAVDDSHAVVGSFWLPVVPSAQQKPPYNIIHGPARKHGNTYQYETSFLHAGGTNHPHSSKSALLCVTMGGMLKMYWSQNNGRIEETLKEIESVNSTDELVTHAALASDKRFLLAVIATTSFTLKLLRLEIRWAGLGAAPDKSALPHNARLSPVLEETHLAYTSWLHGGPGPNEMNPDPSATALSYLHMLPSILDNQGKNTVPPVIVTIRSRTAAEGSFQTAQSILDRWEVVEDRQTLPSAFEQLGNRRNSISLDLPNVTVLRKLEPILINKIVIGLQTIQFGKMLLLTMSDGTVEYRDRYSFEEMFTAEDLTRVMNLRQVGWTFADSGPCQQVAFSPTQCSMVLLGDDGKLRWCKLQYSMGDIGDSMQDVHYVATIAGLAVTAASAVWYQSNYDDMLAVVQPLASKKRFTQEWVSELIRILKIQVDYSEEMHHDTLMRNSPLQSCLSIMNSLGFRGVAQKRSFQSKFAWVNLNVRNVVVLITLASNTPVTVRDKMSPLDEHEVVDALTGCVQWSLDVLSWLADSLFGLLMDRDFTQRLAPQRFAELASYLQDRNEVSLHLILCSSSRSFLSALCRRVSHLEHLSNKAIEFYGRQAGGPDPGNGGRLMVPRLQQAYLRLQQVTTTSQISVTEFERLLNTLASDIRQAYQTILPSRIKSGPNPPQGKQLEAAIKTAQVQFEVGALLTPSPPMAFLPVLKKLFGHDLAAFRAQMDPAAIFFSDFELIGVLDDDISLAARKASGVELDLFRKVELRKDTPGQVVRRCARCTAVMEDVYVGKAGFSFILSQQRRCSCAGHWALPADAKTTR</sequence>
<comment type="function">
    <text evidence="9">Component of the Mediator complex, a coactivator involved in the regulated transcription of nearly all RNA polymerase II-dependent genes. Mediator functions as a bridge to convey information from gene-specific regulatory proteins to the basal RNA polymerase II transcription machinery. Mediator is recruited to promoters by direct interactions with regulatory proteins and serves as a scaffold for the assembly of a functional preinitiation complex with RNA polymerase II and the general transcription factors.</text>
</comment>
<evidence type="ECO:0000256" key="8">
    <source>
        <dbReference type="ARBA" id="ARBA00032015"/>
    </source>
</evidence>
<dbReference type="EMBL" id="JAACLJ010000009">
    <property type="protein sequence ID" value="KAF4581060.1"/>
    <property type="molecule type" value="Genomic_DNA"/>
</dbReference>
<evidence type="ECO:0000256" key="1">
    <source>
        <dbReference type="ARBA" id="ARBA00004123"/>
    </source>
</evidence>
<comment type="similarity">
    <text evidence="2 9">Belongs to the Mediator complex subunit 16 family.</text>
</comment>
<evidence type="ECO:0000256" key="4">
    <source>
        <dbReference type="ARBA" id="ARBA00023015"/>
    </source>
</evidence>
<dbReference type="Proteomes" id="UP000562929">
    <property type="component" value="Unassembled WGS sequence"/>
</dbReference>
<keyword evidence="6 9" id="KW-0804">Transcription</keyword>
<accession>A0A8H4VAU2</accession>
<evidence type="ECO:0000256" key="3">
    <source>
        <dbReference type="ARBA" id="ARBA00019614"/>
    </source>
</evidence>
<evidence type="ECO:0000256" key="2">
    <source>
        <dbReference type="ARBA" id="ARBA00006543"/>
    </source>
</evidence>
<gene>
    <name evidence="9" type="primary">MED16</name>
    <name evidence="12" type="ORF">GQ602_007197</name>
</gene>
<evidence type="ECO:0000256" key="9">
    <source>
        <dbReference type="RuleBase" id="RU364149"/>
    </source>
</evidence>
<name>A0A8H4VAU2_9HYPO</name>
<evidence type="ECO:0000313" key="12">
    <source>
        <dbReference type="EMBL" id="KAF4581060.1"/>
    </source>
</evidence>
<keyword evidence="7 9" id="KW-0539">Nucleus</keyword>
<evidence type="ECO:0000259" key="10">
    <source>
        <dbReference type="Pfam" id="PF11635"/>
    </source>
</evidence>
<protein>
    <recommendedName>
        <fullName evidence="3 9">Mediator of RNA polymerase II transcription subunit 16</fullName>
    </recommendedName>
    <alternativeName>
        <fullName evidence="8 9">Mediator complex subunit 16</fullName>
    </alternativeName>
</protein>
<reference evidence="12 13" key="1">
    <citation type="journal article" date="2020" name="G3 (Bethesda)">
        <title>Genetic Underpinnings of Host Manipulation by Ophiocordyceps as Revealed by Comparative Transcriptomics.</title>
        <authorList>
            <person name="Will I."/>
            <person name="Das B."/>
            <person name="Trinh T."/>
            <person name="Brachmann A."/>
            <person name="Ohm R.A."/>
            <person name="de Bekker C."/>
        </authorList>
    </citation>
    <scope>NUCLEOTIDE SEQUENCE [LARGE SCALE GENOMIC DNA]</scope>
    <source>
        <strain evidence="12 13">EC05</strain>
    </source>
</reference>
<keyword evidence="5 9" id="KW-0010">Activator</keyword>